<proteinExistence type="predicted"/>
<feature type="transmembrane region" description="Helical" evidence="7">
    <location>
        <begin position="92"/>
        <end position="112"/>
    </location>
</feature>
<dbReference type="Pfam" id="PF03547">
    <property type="entry name" value="Mem_trans"/>
    <property type="match status" value="1"/>
</dbReference>
<dbReference type="PANTHER" id="PTHR36838:SF3">
    <property type="entry name" value="TRANSPORTER AUXIN EFFLUX CARRIER EC FAMILY"/>
    <property type="match status" value="1"/>
</dbReference>
<keyword evidence="2" id="KW-0813">Transport</keyword>
<name>A0A1Z3U091_9STAP</name>
<feature type="transmembrane region" description="Helical" evidence="7">
    <location>
        <begin position="118"/>
        <end position="139"/>
    </location>
</feature>
<dbReference type="STRING" id="170573.GCA_001076995_02108"/>
<feature type="transmembrane region" description="Helical" evidence="7">
    <location>
        <begin position="223"/>
        <end position="241"/>
    </location>
</feature>
<dbReference type="EMBL" id="JANSLD010000032">
    <property type="protein sequence ID" value="MCY1583801.1"/>
    <property type="molecule type" value="Genomic_DNA"/>
</dbReference>
<feature type="transmembrane region" description="Helical" evidence="7">
    <location>
        <begin position="253"/>
        <end position="269"/>
    </location>
</feature>
<evidence type="ECO:0000313" key="8">
    <source>
        <dbReference type="EMBL" id="MCY1583801.1"/>
    </source>
</evidence>
<feature type="transmembrane region" description="Helical" evidence="7">
    <location>
        <begin position="151"/>
        <end position="174"/>
    </location>
</feature>
<feature type="transmembrane region" description="Helical" evidence="7">
    <location>
        <begin position="194"/>
        <end position="211"/>
    </location>
</feature>
<sequence>MTLQFIIIIVLIALGYFLKRMNFFKANDSQVLATLVINVTLPSLVIVNLNSADLDISLSILPIMMILYGVIAKGIMLWLFMKHNKQVRGTMGMMIASLNIGIFAYPLVEAIWPDKGLIYFGMADIGGAIVMFGITYLVGSHYSSNGQPFSFKQLVISLVKSVPLVTYVVMFILNMCNIHLPSAMIQFFDVLGKANMPLSMILLGLMLNFNIEKHFLPLAWKYILCHYALGVIAGLLIHFFLPVSDPMIKSTLQVAWLLPVGVAIIPYALQFRYKTLPLIGMASNSTILISIIILYLYQAIAV</sequence>
<evidence type="ECO:0000256" key="7">
    <source>
        <dbReference type="SAM" id="Phobius"/>
    </source>
</evidence>
<evidence type="ECO:0000313" key="9">
    <source>
        <dbReference type="EMBL" id="PMC18064.1"/>
    </source>
</evidence>
<keyword evidence="11" id="KW-1185">Reference proteome</keyword>
<dbReference type="InterPro" id="IPR004776">
    <property type="entry name" value="Mem_transp_PIN-like"/>
</dbReference>
<dbReference type="Proteomes" id="UP001072952">
    <property type="component" value="Unassembled WGS sequence"/>
</dbReference>
<dbReference type="GeneID" id="42043219"/>
<comment type="subcellular location">
    <subcellularLocation>
        <location evidence="1">Membrane</location>
        <topology evidence="1">Multi-pass membrane protein</topology>
    </subcellularLocation>
</comment>
<keyword evidence="5 7" id="KW-1133">Transmembrane helix</keyword>
<protein>
    <submittedName>
        <fullName evidence="9">AEC family transporter</fullName>
    </submittedName>
</protein>
<evidence type="ECO:0000256" key="1">
    <source>
        <dbReference type="ARBA" id="ARBA00004141"/>
    </source>
</evidence>
<keyword evidence="6 7" id="KW-0472">Membrane</keyword>
<reference evidence="9 10" key="1">
    <citation type="submission" date="2017-09" db="EMBL/GenBank/DDBJ databases">
        <title>Bacterial strain isolated from the female urinary microbiota.</title>
        <authorList>
            <person name="Thomas-White K."/>
            <person name="Kumar N."/>
            <person name="Forster S."/>
            <person name="Putonti C."/>
            <person name="Lawley T."/>
            <person name="Wolfe A.J."/>
        </authorList>
    </citation>
    <scope>NUCLEOTIDE SEQUENCE [LARGE SCALE GENOMIC DNA]</scope>
    <source>
        <strain evidence="9 10">UMB0834</strain>
    </source>
</reference>
<feature type="transmembrane region" description="Helical" evidence="7">
    <location>
        <begin position="276"/>
        <end position="297"/>
    </location>
</feature>
<evidence type="ECO:0000313" key="10">
    <source>
        <dbReference type="Proteomes" id="UP000235748"/>
    </source>
</evidence>
<feature type="transmembrane region" description="Helical" evidence="7">
    <location>
        <begin position="31"/>
        <end position="50"/>
    </location>
</feature>
<dbReference type="KEGG" id="spet:CEP67_05190"/>
<accession>A0A1Z3U091</accession>
<dbReference type="GO" id="GO:0016020">
    <property type="term" value="C:membrane"/>
    <property type="evidence" value="ECO:0007669"/>
    <property type="project" value="UniProtKB-SubCell"/>
</dbReference>
<evidence type="ECO:0000256" key="3">
    <source>
        <dbReference type="ARBA" id="ARBA00022475"/>
    </source>
</evidence>
<evidence type="ECO:0000256" key="2">
    <source>
        <dbReference type="ARBA" id="ARBA00022448"/>
    </source>
</evidence>
<reference evidence="8" key="2">
    <citation type="journal article" date="2022" name="Int. J. Mol. Sci.">
        <title>Phenotypic and Genotypic Virulence Characterisation of Staphylococcus pettenkoferi Strains Isolated from Human Bloodstream and Diabetic Foot Infections.</title>
        <authorList>
            <person name="Magnan C."/>
            <person name="Ahmad-Mansour N."/>
            <person name="Pouget C."/>
            <person name="Morsli M."/>
            <person name="Huc-Brandt S."/>
            <person name="Pantel A."/>
            <person name="Dunyach-Remy C."/>
            <person name="Sotto A."/>
            <person name="Molle V."/>
            <person name="Lavigne J.-P."/>
        </authorList>
    </citation>
    <scope>NUCLEOTIDE SEQUENCE</scope>
    <source>
        <strain evidence="8">NSP012P</strain>
    </source>
</reference>
<dbReference type="RefSeq" id="WP_002471359.1">
    <property type="nucleotide sequence ID" value="NZ_CP022096.2"/>
</dbReference>
<dbReference type="Proteomes" id="UP000235748">
    <property type="component" value="Unassembled WGS sequence"/>
</dbReference>
<dbReference type="AlphaFoldDB" id="A0A1Z3U091"/>
<comment type="caution">
    <text evidence="9">The sequence shown here is derived from an EMBL/GenBank/DDBJ whole genome shotgun (WGS) entry which is preliminary data.</text>
</comment>
<reference evidence="8" key="3">
    <citation type="submission" date="2022-08" db="EMBL/GenBank/DDBJ databases">
        <authorList>
            <person name="Magnan C."/>
        </authorList>
    </citation>
    <scope>NUCLEOTIDE SEQUENCE</scope>
    <source>
        <strain evidence="8">NSP012P</strain>
    </source>
</reference>
<gene>
    <name evidence="9" type="ORF">CJ235_09540</name>
    <name evidence="8" type="ORF">NW133_09695</name>
</gene>
<evidence type="ECO:0000256" key="4">
    <source>
        <dbReference type="ARBA" id="ARBA00022692"/>
    </source>
</evidence>
<keyword evidence="4 7" id="KW-0812">Transmembrane</keyword>
<keyword evidence="3" id="KW-1003">Cell membrane</keyword>
<evidence type="ECO:0000256" key="6">
    <source>
        <dbReference type="ARBA" id="ARBA00023136"/>
    </source>
</evidence>
<evidence type="ECO:0000256" key="5">
    <source>
        <dbReference type="ARBA" id="ARBA00022989"/>
    </source>
</evidence>
<dbReference type="GO" id="GO:0055085">
    <property type="term" value="P:transmembrane transport"/>
    <property type="evidence" value="ECO:0007669"/>
    <property type="project" value="InterPro"/>
</dbReference>
<feature type="transmembrane region" description="Helical" evidence="7">
    <location>
        <begin position="56"/>
        <end position="80"/>
    </location>
</feature>
<organism evidence="9 10">
    <name type="scientific">Staphylococcus pettenkoferi</name>
    <dbReference type="NCBI Taxonomy" id="170573"/>
    <lineage>
        <taxon>Bacteria</taxon>
        <taxon>Bacillati</taxon>
        <taxon>Bacillota</taxon>
        <taxon>Bacilli</taxon>
        <taxon>Bacillales</taxon>
        <taxon>Staphylococcaceae</taxon>
        <taxon>Staphylococcus</taxon>
    </lineage>
</organism>
<dbReference type="PANTHER" id="PTHR36838">
    <property type="entry name" value="AUXIN EFFLUX CARRIER FAMILY PROTEIN"/>
    <property type="match status" value="1"/>
</dbReference>
<feature type="transmembrane region" description="Helical" evidence="7">
    <location>
        <begin position="6"/>
        <end position="24"/>
    </location>
</feature>
<dbReference type="EMBL" id="PNGG01000005">
    <property type="protein sequence ID" value="PMC18064.1"/>
    <property type="molecule type" value="Genomic_DNA"/>
</dbReference>
<evidence type="ECO:0000313" key="11">
    <source>
        <dbReference type="Proteomes" id="UP001072952"/>
    </source>
</evidence>